<reference evidence="16" key="1">
    <citation type="submission" date="2016-10" db="EMBL/GenBank/DDBJ databases">
        <authorList>
            <person name="Varghese N."/>
            <person name="Submissions S."/>
        </authorList>
    </citation>
    <scope>NUCLEOTIDE SEQUENCE [LARGE SCALE GENOMIC DNA]</scope>
    <source>
        <strain evidence="16">DSM 16471</strain>
    </source>
</reference>
<dbReference type="SUPFAM" id="SSF46785">
    <property type="entry name" value="Winged helix' DNA-binding domain"/>
    <property type="match status" value="1"/>
</dbReference>
<organism evidence="15 16">
    <name type="scientific">Maribacter orientalis</name>
    <dbReference type="NCBI Taxonomy" id="228957"/>
    <lineage>
        <taxon>Bacteria</taxon>
        <taxon>Pseudomonadati</taxon>
        <taxon>Bacteroidota</taxon>
        <taxon>Flavobacteriia</taxon>
        <taxon>Flavobacteriales</taxon>
        <taxon>Flavobacteriaceae</taxon>
        <taxon>Maribacter</taxon>
    </lineage>
</organism>
<dbReference type="InterPro" id="IPR036388">
    <property type="entry name" value="WH-like_DNA-bd_sf"/>
</dbReference>
<keyword evidence="6" id="KW-0678">Repressor</keyword>
<dbReference type="GO" id="GO:0046914">
    <property type="term" value="F:transition metal ion binding"/>
    <property type="evidence" value="ECO:0007669"/>
    <property type="project" value="InterPro"/>
</dbReference>
<evidence type="ECO:0000256" key="12">
    <source>
        <dbReference type="ARBA" id="ARBA00025185"/>
    </source>
</evidence>
<dbReference type="Proteomes" id="UP000198990">
    <property type="component" value="Unassembled WGS sequence"/>
</dbReference>
<evidence type="ECO:0000259" key="14">
    <source>
        <dbReference type="PROSITE" id="PS50944"/>
    </source>
</evidence>
<keyword evidence="11" id="KW-0464">Manganese</keyword>
<evidence type="ECO:0000256" key="3">
    <source>
        <dbReference type="ARBA" id="ARBA00011738"/>
    </source>
</evidence>
<dbReference type="Gene3D" id="1.10.10.10">
    <property type="entry name" value="Winged helix-like DNA-binding domain superfamily/Winged helix DNA-binding domain"/>
    <property type="match status" value="1"/>
</dbReference>
<evidence type="ECO:0000256" key="8">
    <source>
        <dbReference type="ARBA" id="ARBA00023125"/>
    </source>
</evidence>
<evidence type="ECO:0000256" key="1">
    <source>
        <dbReference type="ARBA" id="ARBA00004496"/>
    </source>
</evidence>
<comment type="function">
    <text evidence="12">In the presence of manganese, represses expression of mntH and mntS. Up-regulates expression of mntP.</text>
</comment>
<dbReference type="InterPro" id="IPR007167">
    <property type="entry name" value="Fe-transptr_FeoA-like"/>
</dbReference>
<dbReference type="SUPFAM" id="SSF47979">
    <property type="entry name" value="Iron-dependent repressor protein, dimerization domain"/>
    <property type="match status" value="1"/>
</dbReference>
<evidence type="ECO:0000256" key="6">
    <source>
        <dbReference type="ARBA" id="ARBA00022491"/>
    </source>
</evidence>
<dbReference type="Pfam" id="PF02742">
    <property type="entry name" value="Fe_dep_repr_C"/>
    <property type="match status" value="1"/>
</dbReference>
<dbReference type="InterPro" id="IPR022689">
    <property type="entry name" value="Iron_dep_repressor"/>
</dbReference>
<dbReference type="PANTHER" id="PTHR33238">
    <property type="entry name" value="IRON (METAL) DEPENDENT REPRESSOR, DTXR FAMILY"/>
    <property type="match status" value="1"/>
</dbReference>
<dbReference type="AlphaFoldDB" id="A0A1H7RWT3"/>
<dbReference type="InterPro" id="IPR036421">
    <property type="entry name" value="Fe_dep_repressor_sf"/>
</dbReference>
<keyword evidence="8" id="KW-0238">DNA-binding</keyword>
<dbReference type="PROSITE" id="PS50944">
    <property type="entry name" value="HTH_DTXR"/>
    <property type="match status" value="1"/>
</dbReference>
<dbReference type="SMART" id="SM00529">
    <property type="entry name" value="HTH_DTXR"/>
    <property type="match status" value="1"/>
</dbReference>
<keyword evidence="16" id="KW-1185">Reference proteome</keyword>
<dbReference type="Pfam" id="PF04023">
    <property type="entry name" value="FeoA"/>
    <property type="match status" value="1"/>
</dbReference>
<dbReference type="InterPro" id="IPR022687">
    <property type="entry name" value="HTH_DTXR"/>
</dbReference>
<dbReference type="InterPro" id="IPR001367">
    <property type="entry name" value="Fe_dep_repressor"/>
</dbReference>
<evidence type="ECO:0000256" key="9">
    <source>
        <dbReference type="ARBA" id="ARBA00023159"/>
    </source>
</evidence>
<evidence type="ECO:0000256" key="10">
    <source>
        <dbReference type="ARBA" id="ARBA00023163"/>
    </source>
</evidence>
<dbReference type="GO" id="GO:0046983">
    <property type="term" value="F:protein dimerization activity"/>
    <property type="evidence" value="ECO:0007669"/>
    <property type="project" value="InterPro"/>
</dbReference>
<name>A0A1H7RWT3_9FLAO</name>
<dbReference type="PANTHER" id="PTHR33238:SF11">
    <property type="entry name" value="TRANSCRIPTIONAL REGULATOR MNTR"/>
    <property type="match status" value="1"/>
</dbReference>
<dbReference type="GO" id="GO:0005737">
    <property type="term" value="C:cytoplasm"/>
    <property type="evidence" value="ECO:0007669"/>
    <property type="project" value="UniProtKB-SubCell"/>
</dbReference>
<dbReference type="GO" id="GO:0003677">
    <property type="term" value="F:DNA binding"/>
    <property type="evidence" value="ECO:0007669"/>
    <property type="project" value="UniProtKB-KW"/>
</dbReference>
<comment type="subunit">
    <text evidence="3">Homodimer.</text>
</comment>
<proteinExistence type="inferred from homology"/>
<dbReference type="GO" id="GO:0003700">
    <property type="term" value="F:DNA-binding transcription factor activity"/>
    <property type="evidence" value="ECO:0007669"/>
    <property type="project" value="InterPro"/>
</dbReference>
<comment type="similarity">
    <text evidence="2">Belongs to the DtxR/MntR family.</text>
</comment>
<protein>
    <recommendedName>
        <fullName evidence="4">Transcriptional regulator MntR</fullName>
    </recommendedName>
    <alternativeName>
        <fullName evidence="13">Manganese transport regulator</fullName>
    </alternativeName>
</protein>
<evidence type="ECO:0000313" key="16">
    <source>
        <dbReference type="Proteomes" id="UP000198990"/>
    </source>
</evidence>
<accession>A0A1H7RWT3</accession>
<evidence type="ECO:0000256" key="7">
    <source>
        <dbReference type="ARBA" id="ARBA00023015"/>
    </source>
</evidence>
<keyword evidence="5" id="KW-0963">Cytoplasm</keyword>
<evidence type="ECO:0000256" key="5">
    <source>
        <dbReference type="ARBA" id="ARBA00022490"/>
    </source>
</evidence>
<evidence type="ECO:0000256" key="2">
    <source>
        <dbReference type="ARBA" id="ARBA00007871"/>
    </source>
</evidence>
<keyword evidence="9" id="KW-0010">Activator</keyword>
<dbReference type="Gene3D" id="2.30.30.90">
    <property type="match status" value="1"/>
</dbReference>
<dbReference type="STRING" id="228957.SAMN04488008_104423"/>
<gene>
    <name evidence="15" type="ORF">SAMN04488008_104423</name>
</gene>
<dbReference type="Pfam" id="PF01325">
    <property type="entry name" value="Fe_dep_repress"/>
    <property type="match status" value="1"/>
</dbReference>
<dbReference type="InterPro" id="IPR050536">
    <property type="entry name" value="DtxR_MntR_Metal-Reg"/>
</dbReference>
<evidence type="ECO:0000256" key="4">
    <source>
        <dbReference type="ARBA" id="ARBA00022386"/>
    </source>
</evidence>
<dbReference type="InterPro" id="IPR036390">
    <property type="entry name" value="WH_DNA-bd_sf"/>
</dbReference>
<sequence>MLLYYFEMTLSEEDYIKAIYHLSQIDSKSVATNAIAEQMKTKPSSVTDMVKKLSEKSLVKYKKYQGVSLSEKGRLVALSIIRKHRLWEVFLVDKLNFSWDEVHEVAEQLEHIKSDALIDKLDAHLGFPKVDPHGDPIPNKEGFFTKSVKKLISELPVLSEGVCVGVNDSSVTFLKFLDKNNIALGDTFKILDREEFDGSVTILTRVGAIRISEQIASNLFLEIVDEE</sequence>
<dbReference type="EMBL" id="FNZN01000004">
    <property type="protein sequence ID" value="SEL64760.1"/>
    <property type="molecule type" value="Genomic_DNA"/>
</dbReference>
<comment type="subcellular location">
    <subcellularLocation>
        <location evidence="1">Cytoplasm</location>
    </subcellularLocation>
</comment>
<evidence type="ECO:0000256" key="13">
    <source>
        <dbReference type="ARBA" id="ARBA00032593"/>
    </source>
</evidence>
<dbReference type="InterPro" id="IPR038157">
    <property type="entry name" value="FeoA_core_dom"/>
</dbReference>
<keyword evidence="10" id="KW-0804">Transcription</keyword>
<feature type="domain" description="HTH dtxR-type" evidence="14">
    <location>
        <begin position="8"/>
        <end position="70"/>
    </location>
</feature>
<dbReference type="Gene3D" id="1.10.60.10">
    <property type="entry name" value="Iron dependent repressor, metal binding and dimerisation domain"/>
    <property type="match status" value="1"/>
</dbReference>
<evidence type="ECO:0000256" key="11">
    <source>
        <dbReference type="ARBA" id="ARBA00023211"/>
    </source>
</evidence>
<evidence type="ECO:0000313" key="15">
    <source>
        <dbReference type="EMBL" id="SEL64760.1"/>
    </source>
</evidence>
<keyword evidence="7" id="KW-0805">Transcription regulation</keyword>